<feature type="region of interest" description="Disordered" evidence="1">
    <location>
        <begin position="298"/>
        <end position="327"/>
    </location>
</feature>
<gene>
    <name evidence="4" type="ORF">WAB15_28720</name>
</gene>
<dbReference type="SUPFAM" id="SSF50346">
    <property type="entry name" value="PRC-barrel domain"/>
    <property type="match status" value="1"/>
</dbReference>
<feature type="compositionally biased region" description="Low complexity" evidence="1">
    <location>
        <begin position="150"/>
        <end position="159"/>
    </location>
</feature>
<dbReference type="Proteomes" id="UP001626628">
    <property type="component" value="Chromosome"/>
</dbReference>
<evidence type="ECO:0000313" key="4">
    <source>
        <dbReference type="EMBL" id="WXK79667.1"/>
    </source>
</evidence>
<dbReference type="InterPro" id="IPR019060">
    <property type="entry name" value="DUF2382"/>
</dbReference>
<feature type="region of interest" description="Disordered" evidence="1">
    <location>
        <begin position="250"/>
        <end position="270"/>
    </location>
</feature>
<dbReference type="InterPro" id="IPR011033">
    <property type="entry name" value="PRC_barrel-like_sf"/>
</dbReference>
<dbReference type="Pfam" id="PF05239">
    <property type="entry name" value="PRC"/>
    <property type="match status" value="1"/>
</dbReference>
<dbReference type="EMBL" id="CP147982">
    <property type="protein sequence ID" value="WXK79667.1"/>
    <property type="molecule type" value="Genomic_DNA"/>
</dbReference>
<evidence type="ECO:0000259" key="3">
    <source>
        <dbReference type="Pfam" id="PF09557"/>
    </source>
</evidence>
<dbReference type="PANTHER" id="PTHR38463:SF1">
    <property type="entry name" value="STRESS RESPONSE PROTEIN YSNF"/>
    <property type="match status" value="1"/>
</dbReference>
<dbReference type="RefSeq" id="WP_407288005.1">
    <property type="nucleotide sequence ID" value="NZ_CP147982.1"/>
</dbReference>
<name>A0ABZ2R1J8_9ACTN</name>
<evidence type="ECO:0000313" key="5">
    <source>
        <dbReference type="Proteomes" id="UP001626628"/>
    </source>
</evidence>
<accession>A0ABZ2R1J8</accession>
<dbReference type="InterPro" id="IPR027275">
    <property type="entry name" value="PRC-brl_dom"/>
</dbReference>
<feature type="region of interest" description="Disordered" evidence="1">
    <location>
        <begin position="132"/>
        <end position="195"/>
    </location>
</feature>
<evidence type="ECO:0000256" key="1">
    <source>
        <dbReference type="SAM" id="MobiDB-lite"/>
    </source>
</evidence>
<feature type="domain" description="PRC-barrel" evidence="2">
    <location>
        <begin position="11"/>
        <end position="76"/>
    </location>
</feature>
<protein>
    <submittedName>
        <fullName evidence="4">PRC and DUF2382 domain-containing protein</fullName>
    </submittedName>
</protein>
<feature type="compositionally biased region" description="Basic and acidic residues" evidence="1">
    <location>
        <begin position="315"/>
        <end position="327"/>
    </location>
</feature>
<evidence type="ECO:0000259" key="2">
    <source>
        <dbReference type="Pfam" id="PF05239"/>
    </source>
</evidence>
<dbReference type="Gene3D" id="3.90.50.10">
    <property type="entry name" value="Photosynthetic Reaction Center, subunit H, domain 2"/>
    <property type="match status" value="1"/>
</dbReference>
<organism evidence="4 5">
    <name type="scientific">Streptomyces sirii</name>
    <dbReference type="NCBI Taxonomy" id="3127701"/>
    <lineage>
        <taxon>Bacteria</taxon>
        <taxon>Bacillati</taxon>
        <taxon>Actinomycetota</taxon>
        <taxon>Actinomycetes</taxon>
        <taxon>Kitasatosporales</taxon>
        <taxon>Streptomycetaceae</taxon>
        <taxon>Streptomyces</taxon>
    </lineage>
</organism>
<feature type="domain" description="DUF2382" evidence="3">
    <location>
        <begin position="200"/>
        <end position="311"/>
    </location>
</feature>
<keyword evidence="5" id="KW-1185">Reference proteome</keyword>
<proteinExistence type="predicted"/>
<reference evidence="4 5" key="1">
    <citation type="submission" date="2024-03" db="EMBL/GenBank/DDBJ databases">
        <title>The complete genome of Streptomyces sirii sp.nov.</title>
        <authorList>
            <person name="Zakalyukina Y.V."/>
            <person name="Belik A.R."/>
            <person name="Biryukov M.V."/>
            <person name="Baturina O.A."/>
            <person name="Kabilov M.R."/>
        </authorList>
    </citation>
    <scope>NUCLEOTIDE SEQUENCE [LARGE SCALE GENOMIC DNA]</scope>
    <source>
        <strain evidence="4 5">BP-8</strain>
    </source>
</reference>
<dbReference type="InterPro" id="IPR052967">
    <property type="entry name" value="Stress_Response_Assoc"/>
</dbReference>
<dbReference type="InterPro" id="IPR014747">
    <property type="entry name" value="Bac_photo_RC_H_C"/>
</dbReference>
<dbReference type="PANTHER" id="PTHR38463">
    <property type="entry name" value="STRESS RESPONSE PROTEIN YSNF"/>
    <property type="match status" value="1"/>
</dbReference>
<sequence>MNAPVGDSPQSLTGLRVVDADGVKVGTVQQVYRDDATNDPEWITVRTGLFGMKETFIPLAGARRTGGELRVPHTKETIKEAPRIDADGHLDPSEEARLYRHYGLMRPDGAADPGELEGIADDRARADTVVASGLGPRPAAGAAGAGAGAGPRATADTTAHTPARGERNKLFDQPAGAGAATRGRDGADTRPGGEPVTEIVLSEERLEIGTEERVTGRVHLSKHVVTEEVHRTVPVTHEEVRVVREEITEEDRRAGRAAPRTGQGRSEVVLHEEQPTISKKMVPVERVWLETERVTEQKEITTEIHREEVEIDDGTGPRKDPGPERPR</sequence>
<dbReference type="Pfam" id="PF09557">
    <property type="entry name" value="DUF2382"/>
    <property type="match status" value="1"/>
</dbReference>
<feature type="compositionally biased region" description="Basic and acidic residues" evidence="1">
    <location>
        <begin position="298"/>
        <end position="308"/>
    </location>
</feature>